<dbReference type="Proteomes" id="UP000316562">
    <property type="component" value="Unassembled WGS sequence"/>
</dbReference>
<evidence type="ECO:0000313" key="4">
    <source>
        <dbReference type="Proteomes" id="UP000316562"/>
    </source>
</evidence>
<comment type="caution">
    <text evidence="3">The sequence shown here is derived from an EMBL/GenBank/DDBJ whole genome shotgun (WGS) entry which is preliminary data.</text>
</comment>
<dbReference type="Pfam" id="PF01464">
    <property type="entry name" value="SLT"/>
    <property type="match status" value="1"/>
</dbReference>
<evidence type="ECO:0000313" key="3">
    <source>
        <dbReference type="EMBL" id="RZD16392.1"/>
    </source>
</evidence>
<dbReference type="SUPFAM" id="SSF53955">
    <property type="entry name" value="Lysozyme-like"/>
    <property type="match status" value="1"/>
</dbReference>
<keyword evidence="1" id="KW-1133">Transmembrane helix</keyword>
<dbReference type="InterPro" id="IPR023346">
    <property type="entry name" value="Lysozyme-like_dom_sf"/>
</dbReference>
<feature type="domain" description="Transglycosylase SLT" evidence="2">
    <location>
        <begin position="111"/>
        <end position="234"/>
    </location>
</feature>
<dbReference type="EMBL" id="SGBC01000002">
    <property type="protein sequence ID" value="RZD16392.1"/>
    <property type="molecule type" value="Genomic_DNA"/>
</dbReference>
<reference evidence="3 4" key="1">
    <citation type="journal article" date="2019" name="ISME J.">
        <title>Insights into ecological role of a new deltaproteobacterial order Candidatus Acidulodesulfobacterales by metagenomics and metatranscriptomics.</title>
        <authorList>
            <person name="Tan S."/>
            <person name="Liu J."/>
            <person name="Fang Y."/>
            <person name="Hedlund B.P."/>
            <person name="Lian Z.H."/>
            <person name="Huang L.Y."/>
            <person name="Li J.T."/>
            <person name="Huang L.N."/>
            <person name="Li W.J."/>
            <person name="Jiang H.C."/>
            <person name="Dong H.L."/>
            <person name="Shu W.S."/>
        </authorList>
    </citation>
    <scope>NUCLEOTIDE SEQUENCE [LARGE SCALE GENOMIC DNA]</scope>
    <source>
        <strain evidence="3">AP2</strain>
    </source>
</reference>
<proteinExistence type="predicted"/>
<evidence type="ECO:0000259" key="2">
    <source>
        <dbReference type="Pfam" id="PF01464"/>
    </source>
</evidence>
<feature type="transmembrane region" description="Helical" evidence="1">
    <location>
        <begin position="37"/>
        <end position="55"/>
    </location>
</feature>
<feature type="transmembrane region" description="Helical" evidence="1">
    <location>
        <begin position="141"/>
        <end position="161"/>
    </location>
</feature>
<accession>A0A519BGK6</accession>
<sequence>MKNFQKVKFSNIKKLFQKVLQVRLIFSSVFSKIKIKLLIPYIVMSFVLIMTAIFIKNYFMPVYFNYIKEQKEVAVLKAKIKIDMEKTAVFNIINSYDSGLSKKTDIKLADVIFNISSKYKINPALILAVIRVESSFYNSSFSSVGAVGLMQVTPVTALYFIKKYSIKTKIAKNPYYLNYLPASSLLNPMLNVKLGSLYLLSLIYRFGSLRLALLAYNAGPTFIAAQIKNNINYNGAKLETVSYSSSGFTDAPYLNLENINKRFKLTSSGVGGHIGNSMNDVSNYFYYSDVVKYFKIYNKKIFKNSKHLYIFNIRHINKHSAKQINK</sequence>
<dbReference type="AlphaFoldDB" id="A0A519BGK6"/>
<dbReference type="InterPro" id="IPR008258">
    <property type="entry name" value="Transglycosylase_SLT_dom_1"/>
</dbReference>
<keyword evidence="1" id="KW-0812">Transmembrane</keyword>
<dbReference type="Gene3D" id="1.10.530.10">
    <property type="match status" value="1"/>
</dbReference>
<name>A0A519BGK6_ACIG2</name>
<dbReference type="PANTHER" id="PTHR37423:SF2">
    <property type="entry name" value="MEMBRANE-BOUND LYTIC MUREIN TRANSGLYCOSYLASE C"/>
    <property type="match status" value="1"/>
</dbReference>
<dbReference type="PANTHER" id="PTHR37423">
    <property type="entry name" value="SOLUBLE LYTIC MUREIN TRANSGLYCOSYLASE-RELATED"/>
    <property type="match status" value="1"/>
</dbReference>
<protein>
    <recommendedName>
        <fullName evidence="2">Transglycosylase SLT domain-containing protein</fullName>
    </recommendedName>
</protein>
<keyword evidence="1" id="KW-0472">Membrane</keyword>
<gene>
    <name evidence="3" type="ORF">EVJ46_05015</name>
</gene>
<organism evidence="3 4">
    <name type="scientific">Acididesulfobacter guangdongensis</name>
    <dbReference type="NCBI Taxonomy" id="2597225"/>
    <lineage>
        <taxon>Bacteria</taxon>
        <taxon>Deltaproteobacteria</taxon>
        <taxon>Candidatus Acidulodesulfobacterales</taxon>
        <taxon>Candidatus Acididesulfobacter</taxon>
    </lineage>
</organism>
<evidence type="ECO:0000256" key="1">
    <source>
        <dbReference type="SAM" id="Phobius"/>
    </source>
</evidence>